<reference evidence="1" key="1">
    <citation type="submission" date="2023-05" db="EMBL/GenBank/DDBJ databases">
        <title>Nepenthes gracilis genome sequencing.</title>
        <authorList>
            <person name="Fukushima K."/>
        </authorList>
    </citation>
    <scope>NUCLEOTIDE SEQUENCE</scope>
    <source>
        <strain evidence="1">SING2019-196</strain>
    </source>
</reference>
<organism evidence="1 2">
    <name type="scientific">Nepenthes gracilis</name>
    <name type="common">Slender pitcher plant</name>
    <dbReference type="NCBI Taxonomy" id="150966"/>
    <lineage>
        <taxon>Eukaryota</taxon>
        <taxon>Viridiplantae</taxon>
        <taxon>Streptophyta</taxon>
        <taxon>Embryophyta</taxon>
        <taxon>Tracheophyta</taxon>
        <taxon>Spermatophyta</taxon>
        <taxon>Magnoliopsida</taxon>
        <taxon>eudicotyledons</taxon>
        <taxon>Gunneridae</taxon>
        <taxon>Pentapetalae</taxon>
        <taxon>Caryophyllales</taxon>
        <taxon>Nepenthaceae</taxon>
        <taxon>Nepenthes</taxon>
    </lineage>
</organism>
<dbReference type="Proteomes" id="UP001279734">
    <property type="component" value="Unassembled WGS sequence"/>
</dbReference>
<protein>
    <submittedName>
        <fullName evidence="1">Uncharacterized protein</fullName>
    </submittedName>
</protein>
<comment type="caution">
    <text evidence="1">The sequence shown here is derived from an EMBL/GenBank/DDBJ whole genome shotgun (WGS) entry which is preliminary data.</text>
</comment>
<name>A0AAD3XH12_NEPGR</name>
<dbReference type="AlphaFoldDB" id="A0AAD3XH12"/>
<gene>
    <name evidence="1" type="ORF">Nepgr_005890</name>
</gene>
<evidence type="ECO:0000313" key="1">
    <source>
        <dbReference type="EMBL" id="GMH04051.1"/>
    </source>
</evidence>
<proteinExistence type="predicted"/>
<sequence length="136" mass="15656">MYLSHFFRIGFNFPIFSHLSEVVNDIHPPPQFGRTSYANSGATTSFPSVHLFYQYKLQITVYLENLWELPSYLEDYHDSRETNDIPMESVIHQPASATIPDRPYALYAHLGYDHLPSAHGSHVLSISSQTETRNIR</sequence>
<dbReference type="EMBL" id="BSYO01000004">
    <property type="protein sequence ID" value="GMH04051.1"/>
    <property type="molecule type" value="Genomic_DNA"/>
</dbReference>
<accession>A0AAD3XH12</accession>
<evidence type="ECO:0000313" key="2">
    <source>
        <dbReference type="Proteomes" id="UP001279734"/>
    </source>
</evidence>
<keyword evidence="2" id="KW-1185">Reference proteome</keyword>